<proteinExistence type="predicted"/>
<name>A0ACB7TAB0_HYAAI</name>
<comment type="caution">
    <text evidence="1">The sequence shown here is derived from an EMBL/GenBank/DDBJ whole genome shotgun (WGS) entry which is preliminary data.</text>
</comment>
<evidence type="ECO:0000313" key="1">
    <source>
        <dbReference type="EMBL" id="KAH6943196.1"/>
    </source>
</evidence>
<evidence type="ECO:0000313" key="2">
    <source>
        <dbReference type="Proteomes" id="UP000821845"/>
    </source>
</evidence>
<keyword evidence="2" id="KW-1185">Reference proteome</keyword>
<protein>
    <submittedName>
        <fullName evidence="1">Uncharacterized protein</fullName>
    </submittedName>
</protein>
<dbReference type="Proteomes" id="UP000821845">
    <property type="component" value="Chromosome 10"/>
</dbReference>
<organism evidence="1 2">
    <name type="scientific">Hyalomma asiaticum</name>
    <name type="common">Tick</name>
    <dbReference type="NCBI Taxonomy" id="266040"/>
    <lineage>
        <taxon>Eukaryota</taxon>
        <taxon>Metazoa</taxon>
        <taxon>Ecdysozoa</taxon>
        <taxon>Arthropoda</taxon>
        <taxon>Chelicerata</taxon>
        <taxon>Arachnida</taxon>
        <taxon>Acari</taxon>
        <taxon>Parasitiformes</taxon>
        <taxon>Ixodida</taxon>
        <taxon>Ixodoidea</taxon>
        <taxon>Ixodidae</taxon>
        <taxon>Hyalomminae</taxon>
        <taxon>Hyalomma</taxon>
    </lineage>
</organism>
<dbReference type="EMBL" id="CM023490">
    <property type="protein sequence ID" value="KAH6943196.1"/>
    <property type="molecule type" value="Genomic_DNA"/>
</dbReference>
<sequence>MGTRWPPGAPVPVREVKCVRDREVQPLETLEELLEYQEKPPLCEVVPLSDAIRRGNPGDPRTIFCHDMDGNYKEDRFIHGCNESNVYRFHHWQIIDTFIYYSHHMVTIPPLGWISAAHRHGVKVLGTFTVGDDGTSTIKMVRDAGLGSQVAAQLTKVATVGKFDGWLISIGCKMDRGSIEFVKDFLGTITAEMHKAVPGSLVIWYDSVDVDGNFEPRNELNHKNGCFFDLCDGIFLNFHWTEAMLRSSADFAGSRKADVYAGVDVYARNTSYYGGYDTYKPVLGHAWFNLSKQQLQPRDQGNSLCESCCSVTLHLKDAYDGGGSLRVLFRRNHKHPDAKPYIRLFGCDFPLGPLSVSYTYKNVSICSLVGQDIAIVLKARNVAGETEEIYLGLMAAVPDGDNYIVTRETDRRSEGSAEDSETCWHTRKYQLEDLRGADGAVLEEIGLRFFCINMEPIVCLLGKLDIRRPGHVEAAVPSDKADQGAAPRDDSSSTNDEPEIKRRRVQQCKEDAVQAEYNKTCLP</sequence>
<reference evidence="1" key="1">
    <citation type="submission" date="2020-05" db="EMBL/GenBank/DDBJ databases">
        <title>Large-scale comparative analyses of tick genomes elucidate their genetic diversity and vector capacities.</title>
        <authorList>
            <person name="Jia N."/>
            <person name="Wang J."/>
            <person name="Shi W."/>
            <person name="Du L."/>
            <person name="Sun Y."/>
            <person name="Zhan W."/>
            <person name="Jiang J."/>
            <person name="Wang Q."/>
            <person name="Zhang B."/>
            <person name="Ji P."/>
            <person name="Sakyi L.B."/>
            <person name="Cui X."/>
            <person name="Yuan T."/>
            <person name="Jiang B."/>
            <person name="Yang W."/>
            <person name="Lam T.T.-Y."/>
            <person name="Chang Q."/>
            <person name="Ding S."/>
            <person name="Wang X."/>
            <person name="Zhu J."/>
            <person name="Ruan X."/>
            <person name="Zhao L."/>
            <person name="Wei J."/>
            <person name="Que T."/>
            <person name="Du C."/>
            <person name="Cheng J."/>
            <person name="Dai P."/>
            <person name="Han X."/>
            <person name="Huang E."/>
            <person name="Gao Y."/>
            <person name="Liu J."/>
            <person name="Shao H."/>
            <person name="Ye R."/>
            <person name="Li L."/>
            <person name="Wei W."/>
            <person name="Wang X."/>
            <person name="Wang C."/>
            <person name="Yang T."/>
            <person name="Huo Q."/>
            <person name="Li W."/>
            <person name="Guo W."/>
            <person name="Chen H."/>
            <person name="Zhou L."/>
            <person name="Ni X."/>
            <person name="Tian J."/>
            <person name="Zhou Y."/>
            <person name="Sheng Y."/>
            <person name="Liu T."/>
            <person name="Pan Y."/>
            <person name="Xia L."/>
            <person name="Li J."/>
            <person name="Zhao F."/>
            <person name="Cao W."/>
        </authorList>
    </citation>
    <scope>NUCLEOTIDE SEQUENCE</scope>
    <source>
        <strain evidence="1">Hyas-2018</strain>
    </source>
</reference>
<accession>A0ACB7TAB0</accession>
<gene>
    <name evidence="1" type="ORF">HPB50_017153</name>
</gene>